<dbReference type="AlphaFoldDB" id="A0A8H7J8F4"/>
<feature type="compositionally biased region" description="Polar residues" evidence="5">
    <location>
        <begin position="1"/>
        <end position="12"/>
    </location>
</feature>
<comment type="similarity">
    <text evidence="4">Belongs to the flavoredoxin family.</text>
</comment>
<dbReference type="PANTHER" id="PTHR33798">
    <property type="entry name" value="FLAVOPROTEIN OXYGENASE"/>
    <property type="match status" value="1"/>
</dbReference>
<evidence type="ECO:0000256" key="3">
    <source>
        <dbReference type="ARBA" id="ARBA00022643"/>
    </source>
</evidence>
<dbReference type="Proteomes" id="UP000651452">
    <property type="component" value="Unassembled WGS sequence"/>
</dbReference>
<reference evidence="7" key="2">
    <citation type="submission" date="2020-09" db="EMBL/GenBank/DDBJ databases">
        <title>Reference genome assembly for Australian Ascochyta lentis isolate Al4.</title>
        <authorList>
            <person name="Lee R.C."/>
            <person name="Farfan-Caceres L.M."/>
            <person name="Debler J.W."/>
            <person name="Williams A.H."/>
            <person name="Henares B.M."/>
        </authorList>
    </citation>
    <scope>NUCLEOTIDE SEQUENCE</scope>
    <source>
        <strain evidence="7">Al4</strain>
    </source>
</reference>
<evidence type="ECO:0000256" key="5">
    <source>
        <dbReference type="SAM" id="MobiDB-lite"/>
    </source>
</evidence>
<dbReference type="GO" id="GO:0010181">
    <property type="term" value="F:FMN binding"/>
    <property type="evidence" value="ECO:0007669"/>
    <property type="project" value="InterPro"/>
</dbReference>
<evidence type="ECO:0000259" key="6">
    <source>
        <dbReference type="Pfam" id="PF01613"/>
    </source>
</evidence>
<keyword evidence="2" id="KW-0285">Flavoprotein</keyword>
<feature type="region of interest" description="Disordered" evidence="5">
    <location>
        <begin position="334"/>
        <end position="360"/>
    </location>
</feature>
<dbReference type="InterPro" id="IPR012349">
    <property type="entry name" value="Split_barrel_FMN-bd"/>
</dbReference>
<feature type="compositionally biased region" description="Low complexity" evidence="5">
    <location>
        <begin position="86"/>
        <end position="103"/>
    </location>
</feature>
<keyword evidence="8" id="KW-1185">Reference proteome</keyword>
<dbReference type="Gene3D" id="2.30.110.10">
    <property type="entry name" value="Electron Transport, Fmn-binding Protein, Chain A"/>
    <property type="match status" value="1"/>
</dbReference>
<accession>A0A8H7J8F4</accession>
<dbReference type="InterPro" id="IPR002563">
    <property type="entry name" value="Flavin_Rdtase-like_dom"/>
</dbReference>
<feature type="compositionally biased region" description="Polar residues" evidence="5">
    <location>
        <begin position="69"/>
        <end position="85"/>
    </location>
</feature>
<evidence type="ECO:0000256" key="2">
    <source>
        <dbReference type="ARBA" id="ARBA00022630"/>
    </source>
</evidence>
<comment type="cofactor">
    <cofactor evidence="1">
        <name>FMN</name>
        <dbReference type="ChEBI" id="CHEBI:58210"/>
    </cofactor>
</comment>
<feature type="region of interest" description="Disordered" evidence="5">
    <location>
        <begin position="1"/>
        <end position="41"/>
    </location>
</feature>
<reference evidence="7" key="1">
    <citation type="submission" date="2018-12" db="EMBL/GenBank/DDBJ databases">
        <authorList>
            <person name="Syme R.A."/>
            <person name="Farfan-Caceres L."/>
            <person name="Lichtenzveig J."/>
        </authorList>
    </citation>
    <scope>NUCLEOTIDE SEQUENCE</scope>
    <source>
        <strain evidence="7">Al4</strain>
    </source>
</reference>
<feature type="domain" description="Flavin reductase like" evidence="6">
    <location>
        <begin position="137"/>
        <end position="282"/>
    </location>
</feature>
<proteinExistence type="inferred from homology"/>
<feature type="region of interest" description="Disordered" evidence="5">
    <location>
        <begin position="53"/>
        <end position="118"/>
    </location>
</feature>
<name>A0A8H7J8F4_9PLEO</name>
<dbReference type="OrthoDB" id="10250990at2759"/>
<sequence length="360" mass="39455">MATRWHSLQSLSRHVPKTTRHQQRTRLKSSSPPITSASEGHYKIIDRAPDFLKKQSSRPVFDARKPVALTQSPNPTWKYGSGSTKSASSSPSPRSDAADAADAAESRHAPTHIEIDPYAPTRPMLSNYRLLTSAIAPRPIGLLSTVSTNGAKNLAPFSYFQIVDHDPPLFIIGFSARPGAAKDSFLNLKETGECVINSVSEDMIEGVSAASLDPPRGVEEWGITGFTEEATTTVKPGRVGESVFSVEGRVVDVKEFEHTGGLSTAATVLIQATRFWVRADAANEERSLVDLEKLRPVGQLGGMAYARVSEIFEVPRKRWADEVEKSRLLRELERGFNGRDGEGERDAIEEAQRVKEEGSM</sequence>
<dbReference type="Pfam" id="PF01613">
    <property type="entry name" value="Flavin_Reduct"/>
    <property type="match status" value="1"/>
</dbReference>
<feature type="compositionally biased region" description="Basic and acidic residues" evidence="5">
    <location>
        <begin position="104"/>
        <end position="115"/>
    </location>
</feature>
<dbReference type="PANTHER" id="PTHR33798:SF5">
    <property type="entry name" value="FLAVIN REDUCTASE LIKE DOMAIN-CONTAINING PROTEIN"/>
    <property type="match status" value="1"/>
</dbReference>
<dbReference type="SUPFAM" id="SSF50475">
    <property type="entry name" value="FMN-binding split barrel"/>
    <property type="match status" value="1"/>
</dbReference>
<feature type="compositionally biased region" description="Basic residues" evidence="5">
    <location>
        <begin position="14"/>
        <end position="27"/>
    </location>
</feature>
<feature type="compositionally biased region" description="Polar residues" evidence="5">
    <location>
        <begin position="28"/>
        <end position="38"/>
    </location>
</feature>
<gene>
    <name evidence="7" type="ORF">EKO04_003709</name>
</gene>
<evidence type="ECO:0000256" key="1">
    <source>
        <dbReference type="ARBA" id="ARBA00001917"/>
    </source>
</evidence>
<organism evidence="7 8">
    <name type="scientific">Ascochyta lentis</name>
    <dbReference type="NCBI Taxonomy" id="205686"/>
    <lineage>
        <taxon>Eukaryota</taxon>
        <taxon>Fungi</taxon>
        <taxon>Dikarya</taxon>
        <taxon>Ascomycota</taxon>
        <taxon>Pezizomycotina</taxon>
        <taxon>Dothideomycetes</taxon>
        <taxon>Pleosporomycetidae</taxon>
        <taxon>Pleosporales</taxon>
        <taxon>Pleosporineae</taxon>
        <taxon>Didymellaceae</taxon>
        <taxon>Ascochyta</taxon>
    </lineage>
</organism>
<dbReference type="EMBL" id="RZGK01000006">
    <property type="protein sequence ID" value="KAF9698465.1"/>
    <property type="molecule type" value="Genomic_DNA"/>
</dbReference>
<evidence type="ECO:0000313" key="7">
    <source>
        <dbReference type="EMBL" id="KAF9698465.1"/>
    </source>
</evidence>
<keyword evidence="3" id="KW-0288">FMN</keyword>
<evidence type="ECO:0000313" key="8">
    <source>
        <dbReference type="Proteomes" id="UP000651452"/>
    </source>
</evidence>
<protein>
    <recommendedName>
        <fullName evidence="6">Flavin reductase like domain-containing protein</fullName>
    </recommendedName>
</protein>
<evidence type="ECO:0000256" key="4">
    <source>
        <dbReference type="ARBA" id="ARBA00038054"/>
    </source>
</evidence>
<comment type="caution">
    <text evidence="7">The sequence shown here is derived from an EMBL/GenBank/DDBJ whole genome shotgun (WGS) entry which is preliminary data.</text>
</comment>